<dbReference type="EC" id="1.1.1.157" evidence="4"/>
<evidence type="ECO:0000259" key="3">
    <source>
        <dbReference type="Pfam" id="PF02737"/>
    </source>
</evidence>
<evidence type="ECO:0000256" key="1">
    <source>
        <dbReference type="ARBA" id="ARBA00023002"/>
    </source>
</evidence>
<accession>A0A2N4U630</accession>
<keyword evidence="1 4" id="KW-0560">Oxidoreductase</keyword>
<dbReference type="FunFam" id="3.40.50.720:FF:000009">
    <property type="entry name" value="Fatty oxidation complex, alpha subunit"/>
    <property type="match status" value="1"/>
</dbReference>
<comment type="caution">
    <text evidence="4">The sequence shown here is derived from an EMBL/GenBank/DDBJ whole genome shotgun (WGS) entry which is preliminary data.</text>
</comment>
<evidence type="ECO:0000313" key="5">
    <source>
        <dbReference type="Proteomes" id="UP000234190"/>
    </source>
</evidence>
<organism evidence="4 5">
    <name type="scientific">Pollutimonas subterranea</name>
    <dbReference type="NCBI Taxonomy" id="2045210"/>
    <lineage>
        <taxon>Bacteria</taxon>
        <taxon>Pseudomonadati</taxon>
        <taxon>Pseudomonadota</taxon>
        <taxon>Betaproteobacteria</taxon>
        <taxon>Burkholderiales</taxon>
        <taxon>Alcaligenaceae</taxon>
        <taxon>Pollutimonas</taxon>
    </lineage>
</organism>
<dbReference type="OrthoDB" id="5287258at2"/>
<proteinExistence type="predicted"/>
<dbReference type="InterPro" id="IPR008927">
    <property type="entry name" value="6-PGluconate_DH-like_C_sf"/>
</dbReference>
<name>A0A2N4U630_9BURK</name>
<reference evidence="4 5" key="1">
    <citation type="submission" date="2017-10" db="EMBL/GenBank/DDBJ databases">
        <title>Two draft genome sequences of Pusillimonas sp. strains isolated from a nitrate- and radionuclide-contaminated groundwater in Russia.</title>
        <authorList>
            <person name="Grouzdev D.S."/>
            <person name="Tourova T.P."/>
            <person name="Goeva M.A."/>
            <person name="Babich T.L."/>
            <person name="Sokolova D.S."/>
            <person name="Abdullin R."/>
            <person name="Poltaraus A.B."/>
            <person name="Toshchakov S.V."/>
            <person name="Nazina T.N."/>
        </authorList>
    </citation>
    <scope>NUCLEOTIDE SEQUENCE [LARGE SCALE GENOMIC DNA]</scope>
    <source>
        <strain evidence="4 5">JR1/69-3-13</strain>
    </source>
</reference>
<protein>
    <submittedName>
        <fullName evidence="4">3-hydroxyacyl-CoA dehydrogenase</fullName>
        <ecNumber evidence="4">1.1.1.157</ecNumber>
    </submittedName>
</protein>
<dbReference type="AlphaFoldDB" id="A0A2N4U630"/>
<dbReference type="RefSeq" id="WP_102073582.1">
    <property type="nucleotide sequence ID" value="NZ_PDNW01000005.1"/>
</dbReference>
<dbReference type="PANTHER" id="PTHR48075">
    <property type="entry name" value="3-HYDROXYACYL-COA DEHYDROGENASE FAMILY PROTEIN"/>
    <property type="match status" value="1"/>
</dbReference>
<dbReference type="InterPro" id="IPR006176">
    <property type="entry name" value="3-OHacyl-CoA_DH_NAD-bd"/>
</dbReference>
<dbReference type="PANTHER" id="PTHR48075:SF5">
    <property type="entry name" value="3-HYDROXYBUTYRYL-COA DEHYDROGENASE"/>
    <property type="match status" value="1"/>
</dbReference>
<keyword evidence="5" id="KW-1185">Reference proteome</keyword>
<dbReference type="Gene3D" id="1.10.1040.50">
    <property type="match status" value="1"/>
</dbReference>
<dbReference type="InterPro" id="IPR006108">
    <property type="entry name" value="3HC_DH_C"/>
</dbReference>
<dbReference type="Proteomes" id="UP000234190">
    <property type="component" value="Unassembled WGS sequence"/>
</dbReference>
<dbReference type="NCBIfam" id="NF006124">
    <property type="entry name" value="PRK08268.1"/>
    <property type="match status" value="1"/>
</dbReference>
<feature type="domain" description="3-hydroxyacyl-CoA dehydrogenase C-terminal" evidence="2">
    <location>
        <begin position="415"/>
        <end position="500"/>
    </location>
</feature>
<feature type="domain" description="3-hydroxyacyl-CoA dehydrogenase C-terminal" evidence="2">
    <location>
        <begin position="187"/>
        <end position="284"/>
    </location>
</feature>
<dbReference type="SUPFAM" id="SSF48179">
    <property type="entry name" value="6-phosphogluconate dehydrogenase C-terminal domain-like"/>
    <property type="match status" value="2"/>
</dbReference>
<dbReference type="GO" id="GO:0070403">
    <property type="term" value="F:NAD+ binding"/>
    <property type="evidence" value="ECO:0007669"/>
    <property type="project" value="InterPro"/>
</dbReference>
<sequence length="511" mass="54656">MKDIKKIGVVGAGAMGRGIAQIAAQAGFDVLLFDLNADAITSARANLSQMWDKLAAKGKITPELAAQSLERVQPCSDLQAMANVDLVVEAVVERLEVKCDLFRQLEGIVGQDCILASNTSSLPITAIAQACEHPARVAGFHFFNPVPLMKVVEVIDGLRTDVQVGDALMVFARAMGHTPVRAKDMPGFIVNHAGRGMNIEGLKAAQEAVAPFYQIDAIMREQAGFRMGPFELLDLTGLDVSHAVMESIYQQFYDEPRFRPSPITAVRSAGKLLGRKTGQGFYPYPEGQKQVPDEPAVPAMRQGLKVWLAPYHSVGHKRAAALLKALGITIIAAEAPPADALIVVTPYGEDTASVVSAHQLDGDRTVALDTFFGLEQGKRRVIMCSVSTLPEWRDAAHALFASDGTPVSVINDSAGFIGQRIVATIVNVASDIAQQTIATPADIDLAVSLGLGYPKGGPLSMGDALGGAHVLEILRSMCRVTGDMRYRASPWLQRRVQLGLSLRAEAACKAV</sequence>
<evidence type="ECO:0000313" key="4">
    <source>
        <dbReference type="EMBL" id="PLC50485.1"/>
    </source>
</evidence>
<dbReference type="Pfam" id="PF02737">
    <property type="entry name" value="3HCDH_N"/>
    <property type="match status" value="1"/>
</dbReference>
<dbReference type="GO" id="GO:0008691">
    <property type="term" value="F:3-hydroxybutyryl-CoA dehydrogenase activity"/>
    <property type="evidence" value="ECO:0007669"/>
    <property type="project" value="UniProtKB-EC"/>
</dbReference>
<dbReference type="InterPro" id="IPR036291">
    <property type="entry name" value="NAD(P)-bd_dom_sf"/>
</dbReference>
<dbReference type="Gene3D" id="3.40.50.720">
    <property type="entry name" value="NAD(P)-binding Rossmann-like Domain"/>
    <property type="match status" value="1"/>
</dbReference>
<feature type="domain" description="3-hydroxyacyl-CoA dehydrogenase NAD binding" evidence="3">
    <location>
        <begin position="6"/>
        <end position="184"/>
    </location>
</feature>
<dbReference type="SUPFAM" id="SSF51735">
    <property type="entry name" value="NAD(P)-binding Rossmann-fold domains"/>
    <property type="match status" value="1"/>
</dbReference>
<dbReference type="Pfam" id="PF00725">
    <property type="entry name" value="3HCDH"/>
    <property type="match status" value="2"/>
</dbReference>
<evidence type="ECO:0000259" key="2">
    <source>
        <dbReference type="Pfam" id="PF00725"/>
    </source>
</evidence>
<dbReference type="GO" id="GO:0006631">
    <property type="term" value="P:fatty acid metabolic process"/>
    <property type="evidence" value="ECO:0007669"/>
    <property type="project" value="InterPro"/>
</dbReference>
<gene>
    <name evidence="4" type="ORF">CR159_08560</name>
</gene>
<dbReference type="EMBL" id="PDNW01000005">
    <property type="protein sequence ID" value="PLC50485.1"/>
    <property type="molecule type" value="Genomic_DNA"/>
</dbReference>